<organism evidence="1 2">
    <name type="scientific">Novymonas esmeraldas</name>
    <dbReference type="NCBI Taxonomy" id="1808958"/>
    <lineage>
        <taxon>Eukaryota</taxon>
        <taxon>Discoba</taxon>
        <taxon>Euglenozoa</taxon>
        <taxon>Kinetoplastea</taxon>
        <taxon>Metakinetoplastina</taxon>
        <taxon>Trypanosomatida</taxon>
        <taxon>Trypanosomatidae</taxon>
        <taxon>Novymonas</taxon>
    </lineage>
</organism>
<reference evidence="1 2" key="1">
    <citation type="journal article" date="2021" name="MBio">
        <title>A New Model Trypanosomatid, Novymonas esmeraldas: Genomic Perception of Its 'Candidatus Pandoraea novymonadis' Endosymbiont.</title>
        <authorList>
            <person name="Zakharova A."/>
            <person name="Saura A."/>
            <person name="Butenko A."/>
            <person name="Podesvova L."/>
            <person name="Warmusova S."/>
            <person name="Kostygov A.Y."/>
            <person name="Nenarokova A."/>
            <person name="Lukes J."/>
            <person name="Opperdoes F.R."/>
            <person name="Yurchenko V."/>
        </authorList>
    </citation>
    <scope>NUCLEOTIDE SEQUENCE [LARGE SCALE GENOMIC DNA]</scope>
    <source>
        <strain evidence="1 2">E262AT.01</strain>
    </source>
</reference>
<evidence type="ECO:0000313" key="1">
    <source>
        <dbReference type="EMBL" id="KAK7199583.1"/>
    </source>
</evidence>
<sequence length="114" mass="12856">MPYRFAQPYLRRLSAAERAHLPEALPCTNSDEVFADAVCPVGNIVVACPEEMQVWSLVTSPVCPTLATRQGGCIQYVTRDARTPVRYYQFCACSEEVYGRCAPYQRRLSDRETS</sequence>
<name>A0AAW0EZM6_9TRYP</name>
<dbReference type="AlphaFoldDB" id="A0AAW0EZM6"/>
<gene>
    <name evidence="1" type="ORF">NESM_000937800</name>
</gene>
<dbReference type="Proteomes" id="UP001430356">
    <property type="component" value="Unassembled WGS sequence"/>
</dbReference>
<protein>
    <submittedName>
        <fullName evidence="1">Uncharacterized protein</fullName>
    </submittedName>
</protein>
<keyword evidence="2" id="KW-1185">Reference proteome</keyword>
<evidence type="ECO:0000313" key="2">
    <source>
        <dbReference type="Proteomes" id="UP001430356"/>
    </source>
</evidence>
<proteinExistence type="predicted"/>
<accession>A0AAW0EZM6</accession>
<comment type="caution">
    <text evidence="1">The sequence shown here is derived from an EMBL/GenBank/DDBJ whole genome shotgun (WGS) entry which is preliminary data.</text>
</comment>
<dbReference type="EMBL" id="JAECZO010000772">
    <property type="protein sequence ID" value="KAK7199583.1"/>
    <property type="molecule type" value="Genomic_DNA"/>
</dbReference>